<keyword evidence="18" id="KW-1185">Reference proteome</keyword>
<accession>A0A967B3H5</accession>
<dbReference type="GO" id="GO:0090563">
    <property type="term" value="F:protein-phosphocysteine-sugar phosphotransferase activity"/>
    <property type="evidence" value="ECO:0007669"/>
    <property type="project" value="TreeGrafter"/>
</dbReference>
<reference evidence="17" key="1">
    <citation type="submission" date="2020-03" db="EMBL/GenBank/DDBJ databases">
        <title>Draft sequencing of Calidifontibacter sp. DB0510.</title>
        <authorList>
            <person name="Kim D.-U."/>
        </authorList>
    </citation>
    <scope>NUCLEOTIDE SEQUENCE</scope>
    <source>
        <strain evidence="17">DB0510</strain>
    </source>
</reference>
<keyword evidence="9" id="KW-0418">Kinase</keyword>
<sequence>MSLITTEQVVLDLTGADRHDATATLARTLVASGRCTDLDAFLADVRERESKMATGLPGGIGIPHARSAAITEPSLVFGRATDGIDWGAKDGPARLIFLIAAPEGGGDAHMQMLPKLAKALMNKDFRAALENATSEAEVVDIVDRHVRLDPPAESAEPAELADAPRPPETGRENAAAGATAVAATASPAPESAEPTTDARPADRPLTLVGVTSCPTGIAHTYMAAEALENAAREAGHTITVETQGSAGSTPLTAEQIAAADAVIFAHDVEVRDKARFAGKPTVDVGVKRAISDGPALVAEAGRLAAEWQADPSKAAAAPSTEMATKVDSTGGVGTRVRQWLMTGVSYMIPFVAAGGILIALGFMLAQIFGGKNGAIDVTKLYTLDPGSTAQGVTVLQNNFNPLDGMHWAALLFLIGAAAFGFLVPILSGFIAYSIADRPGLVPGIVGGAVAVTMQAGFLGGIVTGFLGGFLARWIAGWKVPKGVRGVMPVVVIPLLSTLITVGIFITLVGRPIKALSDALTQALNSMNGASAIVLGLILGAMMGFDLGGPVNKVAYTFATTGLAAAGTATNAPQLKIMAATMAAGMVAPLGMALATTVRPRLFSEPEQENGKAAWLLGASFISEGAIPFAAADPWRVIVSSVAGSSVTGALCMAFGATLRAPHGGIWVLPLIGNFAMFIIALIVGVAITAALVVLLKQTDKNRVAVAGAA</sequence>
<evidence type="ECO:0000259" key="16">
    <source>
        <dbReference type="PROSITE" id="PS51104"/>
    </source>
</evidence>
<dbReference type="PROSITE" id="PS51099">
    <property type="entry name" value="PTS_EIIB_TYPE_2"/>
    <property type="match status" value="1"/>
</dbReference>
<keyword evidence="7" id="KW-0598">Phosphotransferase system</keyword>
<keyword evidence="6" id="KW-0808">Transferase</keyword>
<dbReference type="NCBIfam" id="TIGR01427">
    <property type="entry name" value="PTS_IIC_fructo"/>
    <property type="match status" value="1"/>
</dbReference>
<dbReference type="InterPro" id="IPR002178">
    <property type="entry name" value="PTS_EIIA_type-2_dom"/>
</dbReference>
<feature type="transmembrane region" description="Helical" evidence="13">
    <location>
        <begin position="578"/>
        <end position="597"/>
    </location>
</feature>
<feature type="domain" description="PTS EIIB type-2" evidence="15">
    <location>
        <begin position="207"/>
        <end position="302"/>
    </location>
</feature>
<dbReference type="Pfam" id="PF02378">
    <property type="entry name" value="PTS_EIIC"/>
    <property type="match status" value="1"/>
</dbReference>
<evidence type="ECO:0000313" key="17">
    <source>
        <dbReference type="EMBL" id="NHN57337.1"/>
    </source>
</evidence>
<evidence type="ECO:0000256" key="2">
    <source>
        <dbReference type="ARBA" id="ARBA00022448"/>
    </source>
</evidence>
<feature type="domain" description="PTS EIIC type-2" evidence="16">
    <location>
        <begin position="336"/>
        <end position="705"/>
    </location>
</feature>
<evidence type="ECO:0000259" key="15">
    <source>
        <dbReference type="PROSITE" id="PS51099"/>
    </source>
</evidence>
<dbReference type="RefSeq" id="WP_166198542.1">
    <property type="nucleotide sequence ID" value="NZ_JAAOIV010000014.1"/>
</dbReference>
<dbReference type="InterPro" id="IPR036095">
    <property type="entry name" value="PTS_EIIB-like_sf"/>
</dbReference>
<keyword evidence="3" id="KW-1003">Cell membrane</keyword>
<keyword evidence="10 13" id="KW-1133">Transmembrane helix</keyword>
<dbReference type="SUPFAM" id="SSF52794">
    <property type="entry name" value="PTS system IIB component-like"/>
    <property type="match status" value="1"/>
</dbReference>
<feature type="transmembrane region" description="Helical" evidence="13">
    <location>
        <begin position="670"/>
        <end position="695"/>
    </location>
</feature>
<dbReference type="Pfam" id="PF00359">
    <property type="entry name" value="PTS_EIIA_2"/>
    <property type="match status" value="1"/>
</dbReference>
<comment type="caution">
    <text evidence="17">The sequence shown here is derived from an EMBL/GenBank/DDBJ whole genome shotgun (WGS) entry which is preliminary data.</text>
</comment>
<evidence type="ECO:0000313" key="18">
    <source>
        <dbReference type="Proteomes" id="UP000744769"/>
    </source>
</evidence>
<protein>
    <submittedName>
        <fullName evidence="17">PTS transporter subunit EIIA</fullName>
    </submittedName>
</protein>
<evidence type="ECO:0000256" key="9">
    <source>
        <dbReference type="ARBA" id="ARBA00022777"/>
    </source>
</evidence>
<feature type="transmembrane region" description="Helical" evidence="13">
    <location>
        <begin position="407"/>
        <end position="432"/>
    </location>
</feature>
<evidence type="ECO:0000256" key="8">
    <source>
        <dbReference type="ARBA" id="ARBA00022692"/>
    </source>
</evidence>
<gene>
    <name evidence="17" type="ORF">G9U51_16320</name>
</gene>
<name>A0A967B3H5_9MICO</name>
<evidence type="ECO:0000256" key="3">
    <source>
        <dbReference type="ARBA" id="ARBA00022475"/>
    </source>
</evidence>
<evidence type="ECO:0000256" key="6">
    <source>
        <dbReference type="ARBA" id="ARBA00022679"/>
    </source>
</evidence>
<evidence type="ECO:0000256" key="10">
    <source>
        <dbReference type="ARBA" id="ARBA00022989"/>
    </source>
</evidence>
<dbReference type="PROSITE" id="PS51104">
    <property type="entry name" value="PTS_EIIC_TYPE_2"/>
    <property type="match status" value="1"/>
</dbReference>
<dbReference type="CDD" id="cd05569">
    <property type="entry name" value="PTS_IIB_fructose"/>
    <property type="match status" value="1"/>
</dbReference>
<keyword evidence="5" id="KW-0762">Sugar transport</keyword>
<dbReference type="PANTHER" id="PTHR30505:SF0">
    <property type="entry name" value="FRUCTOSE-LIKE PTS SYSTEM EIIBC COMPONENT-RELATED"/>
    <property type="match status" value="1"/>
</dbReference>
<organism evidence="17 18">
    <name type="scientific">Metallococcus carri</name>
    <dbReference type="NCBI Taxonomy" id="1656884"/>
    <lineage>
        <taxon>Bacteria</taxon>
        <taxon>Bacillati</taxon>
        <taxon>Actinomycetota</taxon>
        <taxon>Actinomycetes</taxon>
        <taxon>Micrococcales</taxon>
        <taxon>Dermacoccaceae</taxon>
        <taxon>Metallococcus</taxon>
    </lineage>
</organism>
<dbReference type="PROSITE" id="PS51094">
    <property type="entry name" value="PTS_EIIA_TYPE_2"/>
    <property type="match status" value="1"/>
</dbReference>
<dbReference type="InterPro" id="IPR006327">
    <property type="entry name" value="PTS_IIC_fruc"/>
</dbReference>
<evidence type="ECO:0000256" key="13">
    <source>
        <dbReference type="SAM" id="Phobius"/>
    </source>
</evidence>
<dbReference type="GO" id="GO:0016301">
    <property type="term" value="F:kinase activity"/>
    <property type="evidence" value="ECO:0007669"/>
    <property type="project" value="UniProtKB-KW"/>
</dbReference>
<feature type="transmembrane region" description="Helical" evidence="13">
    <location>
        <begin position="344"/>
        <end position="368"/>
    </location>
</feature>
<dbReference type="NCBIfam" id="TIGR00829">
    <property type="entry name" value="FRU"/>
    <property type="match status" value="1"/>
</dbReference>
<evidence type="ECO:0000256" key="5">
    <source>
        <dbReference type="ARBA" id="ARBA00022597"/>
    </source>
</evidence>
<feature type="transmembrane region" description="Helical" evidence="13">
    <location>
        <begin position="486"/>
        <end position="508"/>
    </location>
</feature>
<feature type="transmembrane region" description="Helical" evidence="13">
    <location>
        <begin position="612"/>
        <end position="630"/>
    </location>
</feature>
<evidence type="ECO:0000256" key="12">
    <source>
        <dbReference type="SAM" id="MobiDB-lite"/>
    </source>
</evidence>
<dbReference type="InterPro" id="IPR050864">
    <property type="entry name" value="Bacterial_PTS_Sugar_Transport"/>
</dbReference>
<feature type="region of interest" description="Disordered" evidence="12">
    <location>
        <begin position="149"/>
        <end position="205"/>
    </location>
</feature>
<dbReference type="AlphaFoldDB" id="A0A967B3H5"/>
<dbReference type="EMBL" id="JAAOIV010000014">
    <property type="protein sequence ID" value="NHN57337.1"/>
    <property type="molecule type" value="Genomic_DNA"/>
</dbReference>
<feature type="compositionally biased region" description="Low complexity" evidence="12">
    <location>
        <begin position="151"/>
        <end position="163"/>
    </location>
</feature>
<dbReference type="Pfam" id="PF02302">
    <property type="entry name" value="PTS_IIB"/>
    <property type="match status" value="1"/>
</dbReference>
<dbReference type="InterPro" id="IPR003353">
    <property type="entry name" value="PTS_IIB_fruc"/>
</dbReference>
<dbReference type="Proteomes" id="UP000744769">
    <property type="component" value="Unassembled WGS sequence"/>
</dbReference>
<feature type="transmembrane region" description="Helical" evidence="13">
    <location>
        <begin position="444"/>
        <end position="474"/>
    </location>
</feature>
<dbReference type="GO" id="GO:0005886">
    <property type="term" value="C:plasma membrane"/>
    <property type="evidence" value="ECO:0007669"/>
    <property type="project" value="UniProtKB-SubCell"/>
</dbReference>
<feature type="transmembrane region" description="Helical" evidence="13">
    <location>
        <begin position="529"/>
        <end position="547"/>
    </location>
</feature>
<feature type="transmembrane region" description="Helical" evidence="13">
    <location>
        <begin position="637"/>
        <end position="658"/>
    </location>
</feature>
<dbReference type="CDD" id="cd00211">
    <property type="entry name" value="PTS_IIA_fru"/>
    <property type="match status" value="1"/>
</dbReference>
<keyword evidence="8 13" id="KW-0812">Transmembrane</keyword>
<dbReference type="InterPro" id="IPR003501">
    <property type="entry name" value="PTS_EIIB_2/3"/>
</dbReference>
<feature type="domain" description="PTS EIIA type-2" evidence="14">
    <location>
        <begin position="2"/>
        <end position="145"/>
    </location>
</feature>
<dbReference type="InterPro" id="IPR013011">
    <property type="entry name" value="PTS_EIIB_2"/>
</dbReference>
<evidence type="ECO:0000256" key="1">
    <source>
        <dbReference type="ARBA" id="ARBA00004429"/>
    </source>
</evidence>
<keyword evidence="11 13" id="KW-0472">Membrane</keyword>
<proteinExistence type="predicted"/>
<dbReference type="GO" id="GO:0022877">
    <property type="term" value="F:protein-N(PI)-phosphohistidine-fructose phosphotransferase system transporter activity"/>
    <property type="evidence" value="ECO:0007669"/>
    <property type="project" value="InterPro"/>
</dbReference>
<dbReference type="InterPro" id="IPR013014">
    <property type="entry name" value="PTS_EIIC_2"/>
</dbReference>
<keyword evidence="2" id="KW-0813">Transport</keyword>
<evidence type="ECO:0000256" key="11">
    <source>
        <dbReference type="ARBA" id="ARBA00023136"/>
    </source>
</evidence>
<keyword evidence="4" id="KW-0597">Phosphoprotein</keyword>
<dbReference type="Gene3D" id="3.40.930.10">
    <property type="entry name" value="Mannitol-specific EII, Chain A"/>
    <property type="match status" value="1"/>
</dbReference>
<dbReference type="Gene3D" id="3.40.50.2300">
    <property type="match status" value="1"/>
</dbReference>
<dbReference type="GO" id="GO:0005351">
    <property type="term" value="F:carbohydrate:proton symporter activity"/>
    <property type="evidence" value="ECO:0007669"/>
    <property type="project" value="InterPro"/>
</dbReference>
<dbReference type="InterPro" id="IPR003352">
    <property type="entry name" value="PTS_EIIC"/>
</dbReference>
<dbReference type="SUPFAM" id="SSF55804">
    <property type="entry name" value="Phoshotransferase/anion transport protein"/>
    <property type="match status" value="1"/>
</dbReference>
<evidence type="ECO:0000256" key="7">
    <source>
        <dbReference type="ARBA" id="ARBA00022683"/>
    </source>
</evidence>
<evidence type="ECO:0000259" key="14">
    <source>
        <dbReference type="PROSITE" id="PS51094"/>
    </source>
</evidence>
<comment type="subcellular location">
    <subcellularLocation>
        <location evidence="1">Cell inner membrane</location>
        <topology evidence="1">Multi-pass membrane protein</topology>
    </subcellularLocation>
</comment>
<evidence type="ECO:0000256" key="4">
    <source>
        <dbReference type="ARBA" id="ARBA00022553"/>
    </source>
</evidence>
<dbReference type="PANTHER" id="PTHR30505">
    <property type="entry name" value="FRUCTOSE-LIKE PERMEASE"/>
    <property type="match status" value="1"/>
</dbReference>
<dbReference type="InterPro" id="IPR016152">
    <property type="entry name" value="PTrfase/Anion_transptr"/>
</dbReference>
<feature type="compositionally biased region" description="Low complexity" evidence="12">
    <location>
        <begin position="174"/>
        <end position="195"/>
    </location>
</feature>
<dbReference type="GO" id="GO:0009401">
    <property type="term" value="P:phosphoenolpyruvate-dependent sugar phosphotransferase system"/>
    <property type="evidence" value="ECO:0007669"/>
    <property type="project" value="UniProtKB-KW"/>
</dbReference>